<dbReference type="Pfam" id="PF24809">
    <property type="entry name" value="DUF7708"/>
    <property type="match status" value="1"/>
</dbReference>
<dbReference type="InterPro" id="IPR056125">
    <property type="entry name" value="DUF7708"/>
</dbReference>
<reference evidence="2 3" key="1">
    <citation type="submission" date="2018-12" db="EMBL/GenBank/DDBJ databases">
        <title>Draft genome sequence of Xylaria grammica IHI A82.</title>
        <authorList>
            <person name="Buettner E."/>
            <person name="Kellner H."/>
        </authorList>
    </citation>
    <scope>NUCLEOTIDE SEQUENCE [LARGE SCALE GENOMIC DNA]</scope>
    <source>
        <strain evidence="2 3">IHI A82</strain>
    </source>
</reference>
<dbReference type="EMBL" id="RYZI01000236">
    <property type="protein sequence ID" value="RWA07794.1"/>
    <property type="molecule type" value="Genomic_DNA"/>
</dbReference>
<dbReference type="PANTHER" id="PTHR40619:SF3">
    <property type="entry name" value="FUNGAL STAND N-TERMINAL GOODBYE DOMAIN-CONTAINING PROTEIN"/>
    <property type="match status" value="1"/>
</dbReference>
<feature type="domain" description="DUF7708" evidence="1">
    <location>
        <begin position="143"/>
        <end position="258"/>
    </location>
</feature>
<dbReference type="PANTHER" id="PTHR40619">
    <property type="entry name" value="FUNGAL STAND N-TERMINAL GOODBYE DOMAIN-CONTAINING PROTEIN"/>
    <property type="match status" value="1"/>
</dbReference>
<keyword evidence="3" id="KW-1185">Reference proteome</keyword>
<gene>
    <name evidence="2" type="ORF">EKO27_g7311</name>
</gene>
<sequence length="470" mass="52652">MDFNIVSQFLLSNKAAMVTEALSNPDPDVLEQAQVKFVALQGRLPSPPPAAPLQPSKSFRVFVVEFSSSMDSFFKQSGDKEAKRVFECDSWDELRDEAAKAFEALDKHNKKRMNWRNPFEAADRIGGTVARRIEFLIELVPDGQYTRILTGTLRLLCNTAKRKEEIRGRIVEALDSLCDTISHSKAEIRLYNHDPDLKEKSEALYMAILNFVRPVVAYLDGSSALESFKAFFKQGQYGSELDRAIDAIKMASSSFENCVSVCFQLRVRKIDSNVERLKNPIFAIFFLLATIAKEFPAQLEQLKRELQRNMTTMHTMRLMQLPGAAPSISSQHLQQLLSSSGRQVGTTSVEDDLQIARGFVPSSFNQEQIGLLMSENRFITWLRSLASDLIIVHDEVALEGNSSLSVLSYLSALISELLGVPGMSSLTFFCGLHCSPSGAMDCGQDIMRCLALQLLQWANDEQPADIMRRV</sequence>
<evidence type="ECO:0000313" key="3">
    <source>
        <dbReference type="Proteomes" id="UP000286045"/>
    </source>
</evidence>
<dbReference type="AlphaFoldDB" id="A0A439D019"/>
<dbReference type="Proteomes" id="UP000286045">
    <property type="component" value="Unassembled WGS sequence"/>
</dbReference>
<dbReference type="STRING" id="363999.A0A439D019"/>
<proteinExistence type="predicted"/>
<evidence type="ECO:0000313" key="2">
    <source>
        <dbReference type="EMBL" id="RWA07794.1"/>
    </source>
</evidence>
<accession>A0A439D019</accession>
<protein>
    <recommendedName>
        <fullName evidence="1">DUF7708 domain-containing protein</fullName>
    </recommendedName>
</protein>
<evidence type="ECO:0000259" key="1">
    <source>
        <dbReference type="Pfam" id="PF24809"/>
    </source>
</evidence>
<organism evidence="2 3">
    <name type="scientific">Xylaria grammica</name>
    <dbReference type="NCBI Taxonomy" id="363999"/>
    <lineage>
        <taxon>Eukaryota</taxon>
        <taxon>Fungi</taxon>
        <taxon>Dikarya</taxon>
        <taxon>Ascomycota</taxon>
        <taxon>Pezizomycotina</taxon>
        <taxon>Sordariomycetes</taxon>
        <taxon>Xylariomycetidae</taxon>
        <taxon>Xylariales</taxon>
        <taxon>Xylariaceae</taxon>
        <taxon>Xylaria</taxon>
    </lineage>
</organism>
<comment type="caution">
    <text evidence="2">The sequence shown here is derived from an EMBL/GenBank/DDBJ whole genome shotgun (WGS) entry which is preliminary data.</text>
</comment>
<name>A0A439D019_9PEZI</name>